<dbReference type="Pfam" id="PF07568">
    <property type="entry name" value="HisKA_2"/>
    <property type="match status" value="1"/>
</dbReference>
<evidence type="ECO:0000256" key="9">
    <source>
        <dbReference type="SAM" id="Phobius"/>
    </source>
</evidence>
<evidence type="ECO:0000256" key="4">
    <source>
        <dbReference type="ARBA" id="ARBA00022553"/>
    </source>
</evidence>
<feature type="domain" description="HAMP" evidence="10">
    <location>
        <begin position="301"/>
        <end position="355"/>
    </location>
</feature>
<evidence type="ECO:0000256" key="2">
    <source>
        <dbReference type="ARBA" id="ARBA00004370"/>
    </source>
</evidence>
<keyword evidence="12" id="KW-1185">Reference proteome</keyword>
<dbReference type="AlphaFoldDB" id="A0A1P8MS37"/>
<dbReference type="GO" id="GO:0004673">
    <property type="term" value="F:protein histidine kinase activity"/>
    <property type="evidence" value="ECO:0007669"/>
    <property type="project" value="UniProtKB-EC"/>
</dbReference>
<dbReference type="InterPro" id="IPR036890">
    <property type="entry name" value="HATPase_C_sf"/>
</dbReference>
<reference evidence="11 12" key="1">
    <citation type="submission" date="2017-01" db="EMBL/GenBank/DDBJ databases">
        <title>Complete genome of Tateyamaria omphalii DOK1-4 isolated from seawater in Dokdo.</title>
        <authorList>
            <person name="Kim J.H."/>
            <person name="Chi W.-J."/>
        </authorList>
    </citation>
    <scope>NUCLEOTIDE SEQUENCE [LARGE SCALE GENOMIC DNA]</scope>
    <source>
        <strain evidence="11 12">DOK1-4</strain>
    </source>
</reference>
<evidence type="ECO:0000256" key="5">
    <source>
        <dbReference type="ARBA" id="ARBA00022679"/>
    </source>
</evidence>
<dbReference type="GO" id="GO:0007165">
    <property type="term" value="P:signal transduction"/>
    <property type="evidence" value="ECO:0007669"/>
    <property type="project" value="InterPro"/>
</dbReference>
<dbReference type="InterPro" id="IPR011495">
    <property type="entry name" value="Sig_transdc_His_kin_sub2_dim/P"/>
</dbReference>
<comment type="catalytic activity">
    <reaction evidence="1">
        <text>ATP + protein L-histidine = ADP + protein N-phospho-L-histidine.</text>
        <dbReference type="EC" id="2.7.13.3"/>
    </reaction>
</comment>
<comment type="subcellular location">
    <subcellularLocation>
        <location evidence="2">Membrane</location>
    </subcellularLocation>
</comment>
<evidence type="ECO:0000256" key="3">
    <source>
        <dbReference type="ARBA" id="ARBA00012438"/>
    </source>
</evidence>
<evidence type="ECO:0000313" key="12">
    <source>
        <dbReference type="Proteomes" id="UP000186336"/>
    </source>
</evidence>
<dbReference type="EMBL" id="CP019312">
    <property type="protein sequence ID" value="APX10900.1"/>
    <property type="molecule type" value="Genomic_DNA"/>
</dbReference>
<keyword evidence="9" id="KW-1133">Transmembrane helix</keyword>
<keyword evidence="6" id="KW-0547">Nucleotide-binding</keyword>
<dbReference type="Gene3D" id="3.30.450.20">
    <property type="entry name" value="PAS domain"/>
    <property type="match status" value="2"/>
</dbReference>
<dbReference type="InterPro" id="IPR003660">
    <property type="entry name" value="HAMP_dom"/>
</dbReference>
<sequence>MAQDRLTRGLFVRLAGLMTLALFPLGAIALWQTNEVVSATVRLSEEIVLSQTERAAASERRLLERGRGAAEGLAALLGPVAGDAAQCSEMMARFVSRQDTFVFAGFIGRDGMMECTSNGVTFDFADDPSFARAIEQEGQIFEVNLSGVATGDSVVIISNPVKIDGRFAGFVSLSMPHETAKPPAAGLTEDSRFDHVTINRAGRILFSSRELSSAGGILPTDTDPTAFLERDGETFLARSIDGRERLFAIASIVPGEVVVVGSWSTGRTLNSLGATPVWVPLLFPVLMWFAGLAVAFLGLHRLVIRHIYALRRSMRQFALGQRDEPGLQLDDPPAEFEVLETSFNRMVYALTHAERQAEQDLSEKTILLREIHHRVKNNLQLIASIMNMHARAAKTPETRALLSQLQQRVRGLATVHQTLNADTDDSTVDAQSLIRRLVRELIPMADALKRDIQTTTDIAHVQLGQDQAVTLSMLAAEALTNAVKYIDAPQGQPLTLDISLTQDNAQTLTFTIINSIGQGSDRTPDMMESTGIGTRLMRAFVAQLDGEESRDETETHFTYSVTFSLTEVAPEAPKLWAQPHATG</sequence>
<accession>A0A1P8MS37</accession>
<keyword evidence="9" id="KW-0472">Membrane</keyword>
<dbReference type="Proteomes" id="UP000186336">
    <property type="component" value="Chromosome"/>
</dbReference>
<evidence type="ECO:0000256" key="7">
    <source>
        <dbReference type="ARBA" id="ARBA00022777"/>
    </source>
</evidence>
<feature type="transmembrane region" description="Helical" evidence="9">
    <location>
        <begin position="285"/>
        <end position="304"/>
    </location>
</feature>
<evidence type="ECO:0000256" key="6">
    <source>
        <dbReference type="ARBA" id="ARBA00022741"/>
    </source>
</evidence>
<keyword evidence="5" id="KW-0808">Transferase</keyword>
<dbReference type="PANTHER" id="PTHR41523:SF8">
    <property type="entry name" value="ETHYLENE RESPONSE SENSOR PROTEIN"/>
    <property type="match status" value="1"/>
</dbReference>
<keyword evidence="4" id="KW-0597">Phosphoprotein</keyword>
<proteinExistence type="predicted"/>
<keyword evidence="8" id="KW-0067">ATP-binding</keyword>
<dbReference type="GO" id="GO:0016020">
    <property type="term" value="C:membrane"/>
    <property type="evidence" value="ECO:0007669"/>
    <property type="project" value="UniProtKB-SubCell"/>
</dbReference>
<dbReference type="EC" id="2.7.13.3" evidence="3"/>
<dbReference type="PANTHER" id="PTHR41523">
    <property type="entry name" value="TWO-COMPONENT SYSTEM SENSOR PROTEIN"/>
    <property type="match status" value="1"/>
</dbReference>
<dbReference type="SUPFAM" id="SSF55874">
    <property type="entry name" value="ATPase domain of HSP90 chaperone/DNA topoisomerase II/histidine kinase"/>
    <property type="match status" value="1"/>
</dbReference>
<evidence type="ECO:0000256" key="1">
    <source>
        <dbReference type="ARBA" id="ARBA00000085"/>
    </source>
</evidence>
<dbReference type="PROSITE" id="PS50885">
    <property type="entry name" value="HAMP"/>
    <property type="match status" value="1"/>
</dbReference>
<gene>
    <name evidence="11" type="ORF">BWR18_03735</name>
</gene>
<keyword evidence="9" id="KW-0812">Transmembrane</keyword>
<evidence type="ECO:0000259" key="10">
    <source>
        <dbReference type="PROSITE" id="PS50885"/>
    </source>
</evidence>
<evidence type="ECO:0000256" key="8">
    <source>
        <dbReference type="ARBA" id="ARBA00022840"/>
    </source>
</evidence>
<dbReference type="Gene3D" id="3.30.565.10">
    <property type="entry name" value="Histidine kinase-like ATPase, C-terminal domain"/>
    <property type="match status" value="1"/>
</dbReference>
<feature type="transmembrane region" description="Helical" evidence="9">
    <location>
        <begin position="12"/>
        <end position="31"/>
    </location>
</feature>
<dbReference type="KEGG" id="tom:BWR18_03735"/>
<evidence type="ECO:0000313" key="11">
    <source>
        <dbReference type="EMBL" id="APX10900.1"/>
    </source>
</evidence>
<dbReference type="STRING" id="299262.BWR18_03735"/>
<protein>
    <recommendedName>
        <fullName evidence="3">histidine kinase</fullName>
        <ecNumber evidence="3">2.7.13.3</ecNumber>
    </recommendedName>
</protein>
<dbReference type="GO" id="GO:0005524">
    <property type="term" value="F:ATP binding"/>
    <property type="evidence" value="ECO:0007669"/>
    <property type="project" value="UniProtKB-KW"/>
</dbReference>
<name>A0A1P8MS37_9RHOB</name>
<organism evidence="11 12">
    <name type="scientific">Tateyamaria omphalii</name>
    <dbReference type="NCBI Taxonomy" id="299262"/>
    <lineage>
        <taxon>Bacteria</taxon>
        <taxon>Pseudomonadati</taxon>
        <taxon>Pseudomonadota</taxon>
        <taxon>Alphaproteobacteria</taxon>
        <taxon>Rhodobacterales</taxon>
        <taxon>Roseobacteraceae</taxon>
        <taxon>Tateyamaria</taxon>
    </lineage>
</organism>
<keyword evidence="7" id="KW-0418">Kinase</keyword>